<dbReference type="InterPro" id="IPR004839">
    <property type="entry name" value="Aminotransferase_I/II_large"/>
</dbReference>
<dbReference type="AlphaFoldDB" id="A0A2A4AL88"/>
<dbReference type="GO" id="GO:0008483">
    <property type="term" value="F:transaminase activity"/>
    <property type="evidence" value="ECO:0007669"/>
    <property type="project" value="UniProtKB-KW"/>
</dbReference>
<dbReference type="PANTHER" id="PTHR42832:SF3">
    <property type="entry name" value="L-GLUTAMINE--4-(METHYLSULFANYL)-2-OXOBUTANOATE AMINOTRANSFERASE"/>
    <property type="match status" value="1"/>
</dbReference>
<evidence type="ECO:0000313" key="6">
    <source>
        <dbReference type="Proteomes" id="UP000218690"/>
    </source>
</evidence>
<dbReference type="SUPFAM" id="SSF53383">
    <property type="entry name" value="PLP-dependent transferases"/>
    <property type="match status" value="1"/>
</dbReference>
<dbReference type="InterPro" id="IPR015424">
    <property type="entry name" value="PyrdxlP-dep_Trfase"/>
</dbReference>
<proteinExistence type="predicted"/>
<dbReference type="Proteomes" id="UP000218690">
    <property type="component" value="Unassembled WGS sequence"/>
</dbReference>
<dbReference type="PANTHER" id="PTHR42832">
    <property type="entry name" value="AMINO ACID AMINOTRANSFERASE"/>
    <property type="match status" value="1"/>
</dbReference>
<sequence length="367" mass="39440">MARQPLGNSLPDFPWNSLAEAKKKAQSHPDGIVDLSVGNPVDPVAPGVQLAMASNAEAPGYPTTAGTAQLQEAIRGNVARRTGAQPSSFGVLPVIGLKESIAWLPTLLGMRGQRVIIPSVAYPTYEVGALIAGAHPERADDPRDFGDAELAFINSPSNPTGRVKTVEEMRAVVAWARENNAIVASDECYLALAWDDEKKPVSILDPRVTDGDNTGLIAMHSLSKSHNLASYRTGFFAGDQALIAELLELRKHAGLIVPGPIQAAMVEALNDDDSETLQVRRYAARRAKLLRALTGAGFRIEHSEASMYLWATRDEQCRITVDWLAERGILVAPGDFYGPSGDKFVRIGLNGTDERIDAAVARLAADN</sequence>
<dbReference type="InterPro" id="IPR019880">
    <property type="entry name" value="OxyQ"/>
</dbReference>
<comment type="cofactor">
    <cofactor evidence="1">
        <name>pyridoxal 5'-phosphate</name>
        <dbReference type="ChEBI" id="CHEBI:597326"/>
    </cofactor>
</comment>
<dbReference type="Gene3D" id="3.40.640.10">
    <property type="entry name" value="Type I PLP-dependent aspartate aminotransferase-like (Major domain)"/>
    <property type="match status" value="1"/>
</dbReference>
<keyword evidence="3" id="KW-0808">Transferase</keyword>
<evidence type="ECO:0000256" key="2">
    <source>
        <dbReference type="ARBA" id="ARBA00022576"/>
    </source>
</evidence>
<evidence type="ECO:0000259" key="4">
    <source>
        <dbReference type="Pfam" id="PF00155"/>
    </source>
</evidence>
<dbReference type="InterPro" id="IPR050881">
    <property type="entry name" value="LL-DAP_aminotransferase"/>
</dbReference>
<dbReference type="NCBIfam" id="TIGR03539">
    <property type="entry name" value="DapC_actino"/>
    <property type="match status" value="1"/>
</dbReference>
<comment type="caution">
    <text evidence="5">The sequence shown here is derived from an EMBL/GenBank/DDBJ whole genome shotgun (WGS) entry which is preliminary data.</text>
</comment>
<dbReference type="CDD" id="cd00609">
    <property type="entry name" value="AAT_like"/>
    <property type="match status" value="1"/>
</dbReference>
<organism evidence="5 6">
    <name type="scientific">Corynebacterium accolens</name>
    <dbReference type="NCBI Taxonomy" id="38284"/>
    <lineage>
        <taxon>Bacteria</taxon>
        <taxon>Bacillati</taxon>
        <taxon>Actinomycetota</taxon>
        <taxon>Actinomycetes</taxon>
        <taxon>Mycobacteriales</taxon>
        <taxon>Corynebacteriaceae</taxon>
        <taxon>Corynebacterium</taxon>
    </lineage>
</organism>
<reference evidence="5 6" key="1">
    <citation type="submission" date="2017-09" db="EMBL/GenBank/DDBJ databases">
        <title>Draft Genome Sequence of Corynebacterium accolens AH4003.</title>
        <authorList>
            <person name="Chen Y."/>
            <person name="Oosthuysen W.F."/>
            <person name="Kelley S."/>
            <person name="Horswill A."/>
        </authorList>
    </citation>
    <scope>NUCLEOTIDE SEQUENCE [LARGE SCALE GENOMIC DNA]</scope>
    <source>
        <strain evidence="5 6">AH4003</strain>
    </source>
</reference>
<evidence type="ECO:0000313" key="5">
    <source>
        <dbReference type="EMBL" id="PCC83231.1"/>
    </source>
</evidence>
<protein>
    <submittedName>
        <fullName evidence="5">Succinyldiaminopimelate transaminase</fullName>
    </submittedName>
</protein>
<dbReference type="Gene3D" id="3.90.1150.10">
    <property type="entry name" value="Aspartate Aminotransferase, domain 1"/>
    <property type="match status" value="1"/>
</dbReference>
<gene>
    <name evidence="5" type="ORF">COM45_05425</name>
</gene>
<feature type="domain" description="Aminotransferase class I/classII large" evidence="4">
    <location>
        <begin position="32"/>
        <end position="363"/>
    </location>
</feature>
<dbReference type="GO" id="GO:0030170">
    <property type="term" value="F:pyridoxal phosphate binding"/>
    <property type="evidence" value="ECO:0007669"/>
    <property type="project" value="InterPro"/>
</dbReference>
<name>A0A2A4AL88_9CORY</name>
<dbReference type="Pfam" id="PF00155">
    <property type="entry name" value="Aminotran_1_2"/>
    <property type="match status" value="1"/>
</dbReference>
<dbReference type="InterPro" id="IPR015421">
    <property type="entry name" value="PyrdxlP-dep_Trfase_major"/>
</dbReference>
<accession>A0A2A4AL88</accession>
<keyword evidence="2" id="KW-0032">Aminotransferase</keyword>
<dbReference type="InterPro" id="IPR015422">
    <property type="entry name" value="PyrdxlP-dep_Trfase_small"/>
</dbReference>
<dbReference type="EMBL" id="NWBP01000016">
    <property type="protein sequence ID" value="PCC83231.1"/>
    <property type="molecule type" value="Genomic_DNA"/>
</dbReference>
<evidence type="ECO:0000256" key="3">
    <source>
        <dbReference type="ARBA" id="ARBA00022679"/>
    </source>
</evidence>
<evidence type="ECO:0000256" key="1">
    <source>
        <dbReference type="ARBA" id="ARBA00001933"/>
    </source>
</evidence>